<dbReference type="AlphaFoldDB" id="A0A5C1I1S7"/>
<sequence>MKDRSFINSSLRLLFCLPLLLITLQQSSAKPPGNRFVLKGMLSANRDSAILTYIDKDGKYTCAVTPVIKGAFQLEGRIALPEMASILFKNKNEHIPQALLENHSRRFYLEASPMMINGDPGRAAELKITGSQTETEYEILEARTRPIREEMKPLVEAYRKEGDHEKAALIEEKFTSFNDRIKKLTYAFFLEYPNSWVTLDQMRFYVSQVKIDSAERIYRNMSKEQSSSSLGVMIAEEIQQMKQGLPGNMAAPFTKTELSGHPLSLSDFKGKYVLLDFWASWCVPCRKGNPHLLELYRKYGKKGLVIIGIADDDRTLGAWRSAVEKDQIGVWHQILRGYAPKTGNTYKTNPDDLDYAYGVHDIPTQILIDPNGRIAGRFGDNQGGTQQDMDQMLMSVFEKLP</sequence>
<evidence type="ECO:0000256" key="1">
    <source>
        <dbReference type="ARBA" id="ARBA00023284"/>
    </source>
</evidence>
<gene>
    <name evidence="4" type="ORF">DEO27_017560</name>
</gene>
<dbReference type="Gene3D" id="3.40.30.10">
    <property type="entry name" value="Glutaredoxin"/>
    <property type="match status" value="1"/>
</dbReference>
<keyword evidence="5" id="KW-1185">Reference proteome</keyword>
<dbReference type="InterPro" id="IPR050553">
    <property type="entry name" value="Thioredoxin_ResA/DsbE_sf"/>
</dbReference>
<dbReference type="SUPFAM" id="SSF52833">
    <property type="entry name" value="Thioredoxin-like"/>
    <property type="match status" value="1"/>
</dbReference>
<dbReference type="PANTHER" id="PTHR42852:SF13">
    <property type="entry name" value="PROTEIN DIPZ"/>
    <property type="match status" value="1"/>
</dbReference>
<keyword evidence="1" id="KW-0676">Redox-active center</keyword>
<evidence type="ECO:0000313" key="4">
    <source>
        <dbReference type="EMBL" id="QEM11756.1"/>
    </source>
</evidence>
<dbReference type="PROSITE" id="PS00194">
    <property type="entry name" value="THIOREDOXIN_1"/>
    <property type="match status" value="1"/>
</dbReference>
<dbReference type="Proteomes" id="UP000251402">
    <property type="component" value="Chromosome"/>
</dbReference>
<evidence type="ECO:0000256" key="2">
    <source>
        <dbReference type="SAM" id="SignalP"/>
    </source>
</evidence>
<evidence type="ECO:0000313" key="5">
    <source>
        <dbReference type="Proteomes" id="UP000251402"/>
    </source>
</evidence>
<dbReference type="KEGG" id="mrub:DEO27_017560"/>
<dbReference type="InterPro" id="IPR000866">
    <property type="entry name" value="AhpC/TSA"/>
</dbReference>
<dbReference type="Pfam" id="PF14289">
    <property type="entry name" value="DUF4369"/>
    <property type="match status" value="1"/>
</dbReference>
<name>A0A5C1I1S7_9SPHI</name>
<dbReference type="InterPro" id="IPR013766">
    <property type="entry name" value="Thioredoxin_domain"/>
</dbReference>
<dbReference type="InterPro" id="IPR036249">
    <property type="entry name" value="Thioredoxin-like_sf"/>
</dbReference>
<dbReference type="InterPro" id="IPR025380">
    <property type="entry name" value="DUF4369"/>
</dbReference>
<feature type="signal peptide" evidence="2">
    <location>
        <begin position="1"/>
        <end position="29"/>
    </location>
</feature>
<dbReference type="PANTHER" id="PTHR42852">
    <property type="entry name" value="THIOL:DISULFIDE INTERCHANGE PROTEIN DSBE"/>
    <property type="match status" value="1"/>
</dbReference>
<dbReference type="CDD" id="cd02966">
    <property type="entry name" value="TlpA_like_family"/>
    <property type="match status" value="1"/>
</dbReference>
<dbReference type="InterPro" id="IPR017937">
    <property type="entry name" value="Thioredoxin_CS"/>
</dbReference>
<feature type="domain" description="Thioredoxin" evidence="3">
    <location>
        <begin position="244"/>
        <end position="401"/>
    </location>
</feature>
<protein>
    <submittedName>
        <fullName evidence="4">AhpC/TSA family protein</fullName>
    </submittedName>
</protein>
<feature type="chain" id="PRO_5023111381" evidence="2">
    <location>
        <begin position="30"/>
        <end position="401"/>
    </location>
</feature>
<dbReference type="OrthoDB" id="750178at2"/>
<dbReference type="GO" id="GO:0016209">
    <property type="term" value="F:antioxidant activity"/>
    <property type="evidence" value="ECO:0007669"/>
    <property type="project" value="InterPro"/>
</dbReference>
<dbReference type="PROSITE" id="PS51352">
    <property type="entry name" value="THIOREDOXIN_2"/>
    <property type="match status" value="1"/>
</dbReference>
<dbReference type="RefSeq" id="WP_112567545.1">
    <property type="nucleotide sequence ID" value="NZ_CP043450.1"/>
</dbReference>
<organism evidence="4 5">
    <name type="scientific">Mucilaginibacter rubeus</name>
    <dbReference type="NCBI Taxonomy" id="2027860"/>
    <lineage>
        <taxon>Bacteria</taxon>
        <taxon>Pseudomonadati</taxon>
        <taxon>Bacteroidota</taxon>
        <taxon>Sphingobacteriia</taxon>
        <taxon>Sphingobacteriales</taxon>
        <taxon>Sphingobacteriaceae</taxon>
        <taxon>Mucilaginibacter</taxon>
    </lineage>
</organism>
<accession>A0A5C1I1S7</accession>
<dbReference type="GO" id="GO:0016491">
    <property type="term" value="F:oxidoreductase activity"/>
    <property type="evidence" value="ECO:0007669"/>
    <property type="project" value="InterPro"/>
</dbReference>
<keyword evidence="2" id="KW-0732">Signal</keyword>
<evidence type="ECO:0000259" key="3">
    <source>
        <dbReference type="PROSITE" id="PS51352"/>
    </source>
</evidence>
<dbReference type="Pfam" id="PF00578">
    <property type="entry name" value="AhpC-TSA"/>
    <property type="match status" value="1"/>
</dbReference>
<dbReference type="EMBL" id="CP043450">
    <property type="protein sequence ID" value="QEM11756.1"/>
    <property type="molecule type" value="Genomic_DNA"/>
</dbReference>
<proteinExistence type="predicted"/>
<reference evidence="4" key="1">
    <citation type="submission" date="2019-08" db="EMBL/GenBank/DDBJ databases">
        <title>Comparative genome analysis confer to the adaptation heavy metal polluted environment.</title>
        <authorList>
            <person name="Li Y."/>
        </authorList>
    </citation>
    <scope>NUCLEOTIDE SEQUENCE [LARGE SCALE GENOMIC DNA]</scope>
    <source>
        <strain evidence="4">P1</strain>
    </source>
</reference>